<dbReference type="GO" id="GO:0006747">
    <property type="term" value="P:FAD biosynthetic process"/>
    <property type="evidence" value="ECO:0007669"/>
    <property type="project" value="UniProtKB-UniPathway"/>
</dbReference>
<feature type="domain" description="FAD synthetase" evidence="12">
    <location>
        <begin position="13"/>
        <end position="164"/>
    </location>
</feature>
<dbReference type="GO" id="GO:0008531">
    <property type="term" value="F:riboflavin kinase activity"/>
    <property type="evidence" value="ECO:0007669"/>
    <property type="project" value="TreeGrafter"/>
</dbReference>
<dbReference type="AlphaFoldDB" id="A0A1X7A603"/>
<evidence type="ECO:0000256" key="5">
    <source>
        <dbReference type="ARBA" id="ARBA00022643"/>
    </source>
</evidence>
<keyword evidence="5" id="KW-0288">FMN</keyword>
<dbReference type="GO" id="GO:0005524">
    <property type="term" value="F:ATP binding"/>
    <property type="evidence" value="ECO:0007669"/>
    <property type="project" value="UniProtKB-KW"/>
</dbReference>
<keyword evidence="10" id="KW-0067">ATP-binding</keyword>
<dbReference type="EMBL" id="FWFK01000008">
    <property type="protein sequence ID" value="SLN71476.1"/>
    <property type="molecule type" value="Genomic_DNA"/>
</dbReference>
<dbReference type="GO" id="GO:0009231">
    <property type="term" value="P:riboflavin biosynthetic process"/>
    <property type="evidence" value="ECO:0007669"/>
    <property type="project" value="InterPro"/>
</dbReference>
<comment type="catalytic activity">
    <reaction evidence="11">
        <text>FMN + ATP + H(+) = FAD + diphosphate</text>
        <dbReference type="Rhea" id="RHEA:17237"/>
        <dbReference type="ChEBI" id="CHEBI:15378"/>
        <dbReference type="ChEBI" id="CHEBI:30616"/>
        <dbReference type="ChEBI" id="CHEBI:33019"/>
        <dbReference type="ChEBI" id="CHEBI:57692"/>
        <dbReference type="ChEBI" id="CHEBI:58210"/>
        <dbReference type="EC" id="2.7.7.2"/>
    </reaction>
</comment>
<evidence type="ECO:0000256" key="3">
    <source>
        <dbReference type="ARBA" id="ARBA00012393"/>
    </source>
</evidence>
<reference evidence="13 14" key="1">
    <citation type="submission" date="2017-03" db="EMBL/GenBank/DDBJ databases">
        <authorList>
            <person name="Afonso C.L."/>
            <person name="Miller P.J."/>
            <person name="Scott M.A."/>
            <person name="Spackman E."/>
            <person name="Goraichik I."/>
            <person name="Dimitrov K.M."/>
            <person name="Suarez D.L."/>
            <person name="Swayne D.E."/>
        </authorList>
    </citation>
    <scope>NUCLEOTIDE SEQUENCE [LARGE SCALE GENOMIC DNA]</scope>
    <source>
        <strain evidence="13 14">CECT 8625</strain>
    </source>
</reference>
<evidence type="ECO:0000256" key="10">
    <source>
        <dbReference type="ARBA" id="ARBA00022840"/>
    </source>
</evidence>
<keyword evidence="9" id="KW-0274">FAD</keyword>
<dbReference type="InterPro" id="IPR014729">
    <property type="entry name" value="Rossmann-like_a/b/a_fold"/>
</dbReference>
<dbReference type="GO" id="GO:0003919">
    <property type="term" value="F:FMN adenylyltransferase activity"/>
    <property type="evidence" value="ECO:0007669"/>
    <property type="project" value="UniProtKB-EC"/>
</dbReference>
<dbReference type="InterPro" id="IPR015864">
    <property type="entry name" value="FAD_synthase"/>
</dbReference>
<keyword evidence="8" id="KW-0547">Nucleotide-binding</keyword>
<dbReference type="Pfam" id="PF06574">
    <property type="entry name" value="FAD_syn"/>
    <property type="match status" value="1"/>
</dbReference>
<name>A0A1X7A603_9RHOB</name>
<evidence type="ECO:0000256" key="7">
    <source>
        <dbReference type="ARBA" id="ARBA00022695"/>
    </source>
</evidence>
<evidence type="ECO:0000313" key="14">
    <source>
        <dbReference type="Proteomes" id="UP000193570"/>
    </source>
</evidence>
<dbReference type="PANTHER" id="PTHR22749:SF6">
    <property type="entry name" value="RIBOFLAVIN KINASE"/>
    <property type="match status" value="1"/>
</dbReference>
<dbReference type="PANTHER" id="PTHR22749">
    <property type="entry name" value="RIBOFLAVIN KINASE/FMN ADENYLYLTRANSFERASE"/>
    <property type="match status" value="1"/>
</dbReference>
<keyword evidence="4" id="KW-0285">Flavoprotein</keyword>
<evidence type="ECO:0000256" key="6">
    <source>
        <dbReference type="ARBA" id="ARBA00022679"/>
    </source>
</evidence>
<evidence type="ECO:0000259" key="12">
    <source>
        <dbReference type="Pfam" id="PF06574"/>
    </source>
</evidence>
<dbReference type="EC" id="2.7.7.2" evidence="3"/>
<dbReference type="Gene3D" id="3.40.50.620">
    <property type="entry name" value="HUPs"/>
    <property type="match status" value="1"/>
</dbReference>
<evidence type="ECO:0000256" key="9">
    <source>
        <dbReference type="ARBA" id="ARBA00022827"/>
    </source>
</evidence>
<keyword evidence="6" id="KW-0808">Transferase</keyword>
<evidence type="ECO:0000256" key="1">
    <source>
        <dbReference type="ARBA" id="ARBA00004726"/>
    </source>
</evidence>
<comment type="pathway">
    <text evidence="1">Cofactor biosynthesis; FAD biosynthesis; FAD from FMN: step 1/1.</text>
</comment>
<dbReference type="SUPFAM" id="SSF52374">
    <property type="entry name" value="Nucleotidylyl transferase"/>
    <property type="match status" value="1"/>
</dbReference>
<keyword evidence="14" id="KW-1185">Reference proteome</keyword>
<dbReference type="Proteomes" id="UP000193570">
    <property type="component" value="Unassembled WGS sequence"/>
</dbReference>
<evidence type="ECO:0000313" key="13">
    <source>
        <dbReference type="EMBL" id="SLN71476.1"/>
    </source>
</evidence>
<protein>
    <recommendedName>
        <fullName evidence="3">FAD synthase</fullName>
        <ecNumber evidence="3">2.7.7.2</ecNumber>
    </recommendedName>
</protein>
<evidence type="ECO:0000256" key="8">
    <source>
        <dbReference type="ARBA" id="ARBA00022741"/>
    </source>
</evidence>
<keyword evidence="7" id="KW-0548">Nucleotidyltransferase</keyword>
<evidence type="ECO:0000256" key="11">
    <source>
        <dbReference type="ARBA" id="ARBA00049494"/>
    </source>
</evidence>
<dbReference type="OrthoDB" id="9803667at2"/>
<dbReference type="InterPro" id="IPR023468">
    <property type="entry name" value="Riboflavin_kinase"/>
</dbReference>
<dbReference type="CDD" id="cd02064">
    <property type="entry name" value="FAD_synthetase_N"/>
    <property type="match status" value="1"/>
</dbReference>
<comment type="similarity">
    <text evidence="2">Belongs to the RibF family.</text>
</comment>
<dbReference type="InterPro" id="IPR004821">
    <property type="entry name" value="Cyt_trans-like"/>
</dbReference>
<dbReference type="RefSeq" id="WP_159456812.1">
    <property type="nucleotide sequence ID" value="NZ_FWFK01000008.1"/>
</dbReference>
<dbReference type="UniPathway" id="UPA00277">
    <property type="reaction ID" value="UER00407"/>
</dbReference>
<evidence type="ECO:0000256" key="2">
    <source>
        <dbReference type="ARBA" id="ARBA00010214"/>
    </source>
</evidence>
<dbReference type="NCBIfam" id="TIGR00125">
    <property type="entry name" value="cyt_tran_rel"/>
    <property type="match status" value="1"/>
</dbReference>
<dbReference type="GO" id="GO:0009398">
    <property type="term" value="P:FMN biosynthetic process"/>
    <property type="evidence" value="ECO:0007669"/>
    <property type="project" value="TreeGrafter"/>
</dbReference>
<organism evidence="13 14">
    <name type="scientific">Roseivivax jejudonensis</name>
    <dbReference type="NCBI Taxonomy" id="1529041"/>
    <lineage>
        <taxon>Bacteria</taxon>
        <taxon>Pseudomonadati</taxon>
        <taxon>Pseudomonadota</taxon>
        <taxon>Alphaproteobacteria</taxon>
        <taxon>Rhodobacterales</taxon>
        <taxon>Roseobacteraceae</taxon>
        <taxon>Roseivivax</taxon>
    </lineage>
</organism>
<accession>A0A1X7A603</accession>
<evidence type="ECO:0000256" key="4">
    <source>
        <dbReference type="ARBA" id="ARBA00022630"/>
    </source>
</evidence>
<gene>
    <name evidence="13" type="primary">ribF_2</name>
    <name evidence="13" type="ORF">ROJ8625_03730</name>
</gene>
<sequence length="258" mass="27954">MTVLDDARPVPRHLRGGVLLLGNFDGLHLGHRSLIAAARRLAGDRPVGVMACEPHPRQYFAPEEPGFRLHCPRSKLMAFSSAGLDYVYQPVFDARFAAQTPAEFANAILRQRLGVSGVVLGSDFRFGARRAGDADWLKNWGSVYGVDVEVVRNVSSLGSRVSSTSIRAQVARGDVRCASKLLGASWMVETIVLEKVTNGCLRLQWPADVIQLPEDTYAVRCGSASGNLVVGKTAVFLKLPNEPAHTAGSSLTLCFGHW</sequence>
<proteinExistence type="inferred from homology"/>